<dbReference type="Gene3D" id="1.10.510.10">
    <property type="entry name" value="Transferase(Phosphotransferase) domain 1"/>
    <property type="match status" value="1"/>
</dbReference>
<feature type="domain" description="Protein kinase" evidence="2">
    <location>
        <begin position="88"/>
        <end position="429"/>
    </location>
</feature>
<evidence type="ECO:0000313" key="3">
    <source>
        <dbReference type="EMBL" id="KAK7201778.1"/>
    </source>
</evidence>
<evidence type="ECO:0000259" key="2">
    <source>
        <dbReference type="PROSITE" id="PS50011"/>
    </source>
</evidence>
<feature type="compositionally biased region" description="Polar residues" evidence="1">
    <location>
        <begin position="860"/>
        <end position="886"/>
    </location>
</feature>
<reference evidence="3 4" key="1">
    <citation type="journal article" date="2021" name="MBio">
        <title>A New Model Trypanosomatid, Novymonas esmeraldas: Genomic Perception of Its 'Candidatus Pandoraea novymonadis' Endosymbiont.</title>
        <authorList>
            <person name="Zakharova A."/>
            <person name="Saura A."/>
            <person name="Butenko A."/>
            <person name="Podesvova L."/>
            <person name="Warmusova S."/>
            <person name="Kostygov A.Y."/>
            <person name="Nenarokova A."/>
            <person name="Lukes J."/>
            <person name="Opperdoes F.R."/>
            <person name="Yurchenko V."/>
        </authorList>
    </citation>
    <scope>NUCLEOTIDE SEQUENCE [LARGE SCALE GENOMIC DNA]</scope>
    <source>
        <strain evidence="3 4">E262AT.01</strain>
    </source>
</reference>
<feature type="region of interest" description="Disordered" evidence="1">
    <location>
        <begin position="1221"/>
        <end position="1252"/>
    </location>
</feature>
<gene>
    <name evidence="3" type="ORF">NESM_000244000</name>
</gene>
<dbReference type="GO" id="GO:0004672">
    <property type="term" value="F:protein kinase activity"/>
    <property type="evidence" value="ECO:0007669"/>
    <property type="project" value="InterPro"/>
</dbReference>
<dbReference type="InterPro" id="IPR011009">
    <property type="entry name" value="Kinase-like_dom_sf"/>
</dbReference>
<feature type="region of interest" description="Disordered" evidence="1">
    <location>
        <begin position="797"/>
        <end position="829"/>
    </location>
</feature>
<proteinExistence type="predicted"/>
<dbReference type="GO" id="GO:0005524">
    <property type="term" value="F:ATP binding"/>
    <property type="evidence" value="ECO:0007669"/>
    <property type="project" value="InterPro"/>
</dbReference>
<dbReference type="Proteomes" id="UP001430356">
    <property type="component" value="Unassembled WGS sequence"/>
</dbReference>
<feature type="compositionally biased region" description="Polar residues" evidence="1">
    <location>
        <begin position="800"/>
        <end position="815"/>
    </location>
</feature>
<evidence type="ECO:0000256" key="1">
    <source>
        <dbReference type="SAM" id="MobiDB-lite"/>
    </source>
</evidence>
<dbReference type="SUPFAM" id="SSF56112">
    <property type="entry name" value="Protein kinase-like (PK-like)"/>
    <property type="match status" value="1"/>
</dbReference>
<dbReference type="PROSITE" id="PS50011">
    <property type="entry name" value="PROTEIN_KINASE_DOM"/>
    <property type="match status" value="1"/>
</dbReference>
<organism evidence="3 4">
    <name type="scientific">Novymonas esmeraldas</name>
    <dbReference type="NCBI Taxonomy" id="1808958"/>
    <lineage>
        <taxon>Eukaryota</taxon>
        <taxon>Discoba</taxon>
        <taxon>Euglenozoa</taxon>
        <taxon>Kinetoplastea</taxon>
        <taxon>Metakinetoplastina</taxon>
        <taxon>Trypanosomatida</taxon>
        <taxon>Trypanosomatidae</taxon>
        <taxon>Novymonas</taxon>
    </lineage>
</organism>
<feature type="compositionally biased region" description="Pro residues" evidence="1">
    <location>
        <begin position="996"/>
        <end position="1010"/>
    </location>
</feature>
<name>A0AAW0F693_9TRYP</name>
<keyword evidence="4" id="KW-1185">Reference proteome</keyword>
<dbReference type="EMBL" id="JAECZO010000020">
    <property type="protein sequence ID" value="KAK7201778.1"/>
    <property type="molecule type" value="Genomic_DNA"/>
</dbReference>
<accession>A0AAW0F693</accession>
<protein>
    <recommendedName>
        <fullName evidence="2">Protein kinase domain-containing protein</fullName>
    </recommendedName>
</protein>
<comment type="caution">
    <text evidence="3">The sequence shown here is derived from an EMBL/GenBank/DDBJ whole genome shotgun (WGS) entry which is preliminary data.</text>
</comment>
<evidence type="ECO:0000313" key="4">
    <source>
        <dbReference type="Proteomes" id="UP001430356"/>
    </source>
</evidence>
<dbReference type="InterPro" id="IPR000719">
    <property type="entry name" value="Prot_kinase_dom"/>
</dbReference>
<sequence length="1327" mass="143632">MAYTKLSLGSIDHISDRSIFFIPLENDHLDLKTLSTAPPAHRSVLQRNGLIAKICAGVTFYQAHLSATPLSSRLPLVQRSGESDAASSVELEALSAGLREELWRSALVSAGLLDDLGDKLVIPDAYAATPWPVHSDEEYTSLMEELSVRRACAAVNTSSFCAPVLSVDEYVYKHQGVRVCLGVAWMPRYTYNLRQWAATFARAGQRIPESSLLTLLHHVATGAQALRTAAAVADRGDCALSLSLRLEKVLVHRPPEAEKRLAKETEAHDVGGGGMIFVLAAGAYAWHAADAASPMKRIVVSAAEQQLYRTPEECTPRLYPTHGSATAKHDVWALGVILYLLASGAAAAGGNSRNGSNTSSPRDRIGRCVRAREVAPLNAAELTPDSMWRRLRRELESRGYGSTLAVVMAQLLSLDPLTRPSLGTLEALLQDLHRPTPVRRFPFALGSYDLLQMPNPTAIRLNPGARRYTMDGVYASGTSTRDKGEERILGVSSPSWADEELLPQLSGTDFHYMTFLYPLDDSLDERQRRRQVALALQCSNGISSMNASSTDGRDPCSSLDVEALFQIFGGFAVYKRVPELNAKGHVVYRVSVKEVLVPYPSHALRRSEMSMVKMTLDFTGGLPWPSSCTELMQKNNRVSRHVPFGFTGARHNVEWFGWVLPGERFSLPNGGDWTAPHDGAFVFWFDPDLKPTDRDRYYAVTSVRAATLPAKVSRTVLPDSLFRQHAGDDRHLSMVMASRVESGSPAESRQGRSSVLRNSVICRRSSHNATDVLVPSATHEIVEGDDEVRTVLVASPMSRPASQMHSAVEESNISQQRRRSSTKDRVPSRRTTAYLVAVVDAIDSAHGVRRSSGAARTPSVFRSASDVASSRTSATPQMYEPNSSIDRATPLRHFSAPCPPPLSPELVEGHTLVRLSERDATQPRPRSSRAVGESERVLGGSENTSPAAPQSLVLPNTKIRRSLVNIASSPKRPGSATKTGAESLPVSAGTPLPLVMGPPPPQTQSVPSPPNSGRNGTPRLLRLRPVSQRANAKDRGYATSPVATPRLPAIADAAPAGLDAMHIFGLWLPGAAVDATFRALTFCVVSTGEHGSMHPPVKLSPRVASAMRAPPGAAFVSFLSNELPLFHRNHPHLDVAIVSLLLPHHGFACYSADGTAVGLLSLRCSTKRDVDVGGGEFELDTHITSARRSTSVLLRSVYASYLTQCVADPVHVRQAAVRVQSAGRGDATDEKAPPGPLRHASSLPHRVSAGRSSVWANTPENQTLTLTSARHLDGDFTPHGNDDFAPMRAIDPPEVLPACWMGFDGATTALLFADAEQSFWVPYCIGG</sequence>
<feature type="region of interest" description="Disordered" evidence="1">
    <location>
        <begin position="846"/>
        <end position="1019"/>
    </location>
</feature>